<comment type="cofactor">
    <cofactor evidence="1">
        <name>Mg(2+)</name>
        <dbReference type="ChEBI" id="CHEBI:18420"/>
    </cofactor>
</comment>
<name>A0A3Q1JQI0_ANATE</name>
<evidence type="ECO:0000256" key="9">
    <source>
        <dbReference type="ARBA" id="ARBA00022777"/>
    </source>
</evidence>
<dbReference type="PROSITE" id="PS50030">
    <property type="entry name" value="UBA"/>
    <property type="match status" value="1"/>
</dbReference>
<dbReference type="Pfam" id="PF23312">
    <property type="entry name" value="UBA_SIK3"/>
    <property type="match status" value="1"/>
</dbReference>
<dbReference type="OrthoDB" id="10045473at2759"/>
<evidence type="ECO:0000256" key="7">
    <source>
        <dbReference type="ARBA" id="ARBA00022723"/>
    </source>
</evidence>
<keyword evidence="11" id="KW-0460">Magnesium</keyword>
<dbReference type="GO" id="GO:0000226">
    <property type="term" value="P:microtubule cytoskeleton organization"/>
    <property type="evidence" value="ECO:0007669"/>
    <property type="project" value="TreeGrafter"/>
</dbReference>
<evidence type="ECO:0000313" key="19">
    <source>
        <dbReference type="Proteomes" id="UP000265040"/>
    </source>
</evidence>
<dbReference type="GO" id="GO:0050321">
    <property type="term" value="F:tau-protein kinase activity"/>
    <property type="evidence" value="ECO:0007669"/>
    <property type="project" value="TreeGrafter"/>
</dbReference>
<protein>
    <recommendedName>
        <fullName evidence="3">non-specific serine/threonine protein kinase</fullName>
        <ecNumber evidence="3">2.7.11.1</ecNumber>
    </recommendedName>
</protein>
<feature type="compositionally biased region" description="Low complexity" evidence="15">
    <location>
        <begin position="1097"/>
        <end position="1108"/>
    </location>
</feature>
<accession>A0A3Q1JQI0</accession>
<evidence type="ECO:0000256" key="8">
    <source>
        <dbReference type="ARBA" id="ARBA00022741"/>
    </source>
</evidence>
<feature type="compositionally biased region" description="Low complexity" evidence="15">
    <location>
        <begin position="62"/>
        <end position="76"/>
    </location>
</feature>
<keyword evidence="8 14" id="KW-0547">Nucleotide-binding</keyword>
<dbReference type="InterPro" id="IPR008271">
    <property type="entry name" value="Ser/Thr_kinase_AS"/>
</dbReference>
<keyword evidence="5" id="KW-0597">Phosphoprotein</keyword>
<organism evidence="18 19">
    <name type="scientific">Anabas testudineus</name>
    <name type="common">Climbing perch</name>
    <name type="synonym">Anthias testudineus</name>
    <dbReference type="NCBI Taxonomy" id="64144"/>
    <lineage>
        <taxon>Eukaryota</taxon>
        <taxon>Metazoa</taxon>
        <taxon>Chordata</taxon>
        <taxon>Craniata</taxon>
        <taxon>Vertebrata</taxon>
        <taxon>Euteleostomi</taxon>
        <taxon>Actinopterygii</taxon>
        <taxon>Neopterygii</taxon>
        <taxon>Teleostei</taxon>
        <taxon>Neoteleostei</taxon>
        <taxon>Acanthomorphata</taxon>
        <taxon>Anabantaria</taxon>
        <taxon>Anabantiformes</taxon>
        <taxon>Anabantoidei</taxon>
        <taxon>Anabantidae</taxon>
        <taxon>Anabas</taxon>
    </lineage>
</organism>
<feature type="region of interest" description="Disordered" evidence="15">
    <location>
        <begin position="1097"/>
        <end position="1125"/>
    </location>
</feature>
<dbReference type="SMART" id="SM00220">
    <property type="entry name" value="S_TKc"/>
    <property type="match status" value="1"/>
</dbReference>
<feature type="compositionally biased region" description="Acidic residues" evidence="15">
    <location>
        <begin position="616"/>
        <end position="627"/>
    </location>
</feature>
<dbReference type="PROSITE" id="PS50011">
    <property type="entry name" value="PROTEIN_KINASE_DOM"/>
    <property type="match status" value="1"/>
</dbReference>
<dbReference type="FunFam" id="1.10.510.10:FF:000156">
    <property type="entry name" value="Serine/threonine-protein kinase SIK3 homolog"/>
    <property type="match status" value="1"/>
</dbReference>
<evidence type="ECO:0000256" key="10">
    <source>
        <dbReference type="ARBA" id="ARBA00022840"/>
    </source>
</evidence>
<keyword evidence="4" id="KW-0723">Serine/threonine-protein kinase</keyword>
<keyword evidence="9" id="KW-0418">Kinase</keyword>
<dbReference type="PROSITE" id="PS00108">
    <property type="entry name" value="PROTEIN_KINASE_ST"/>
    <property type="match status" value="1"/>
</dbReference>
<feature type="compositionally biased region" description="Polar residues" evidence="15">
    <location>
        <begin position="77"/>
        <end position="87"/>
    </location>
</feature>
<evidence type="ECO:0000256" key="1">
    <source>
        <dbReference type="ARBA" id="ARBA00001946"/>
    </source>
</evidence>
<dbReference type="InterPro" id="IPR057380">
    <property type="entry name" value="UBA_SIK1/2/3"/>
</dbReference>
<comment type="similarity">
    <text evidence="2">Belongs to the protein kinase superfamily. CAMK Ser/Thr protein kinase family. SNF1 subfamily.</text>
</comment>
<feature type="region of interest" description="Disordered" evidence="15">
    <location>
        <begin position="639"/>
        <end position="681"/>
    </location>
</feature>
<gene>
    <name evidence="18" type="primary">SIK3</name>
</gene>
<reference evidence="18" key="1">
    <citation type="submission" date="2021-04" db="EMBL/GenBank/DDBJ databases">
        <authorList>
            <consortium name="Wellcome Sanger Institute Data Sharing"/>
        </authorList>
    </citation>
    <scope>NUCLEOTIDE SEQUENCE [LARGE SCALE GENOMIC DNA]</scope>
</reference>
<dbReference type="CDD" id="cd14071">
    <property type="entry name" value="STKc_SIK"/>
    <property type="match status" value="1"/>
</dbReference>
<dbReference type="EC" id="2.7.11.1" evidence="3"/>
<comment type="catalytic activity">
    <reaction evidence="13">
        <text>L-seryl-[protein] + ATP = O-phospho-L-seryl-[protein] + ADP + H(+)</text>
        <dbReference type="Rhea" id="RHEA:17989"/>
        <dbReference type="Rhea" id="RHEA-COMP:9863"/>
        <dbReference type="Rhea" id="RHEA-COMP:11604"/>
        <dbReference type="ChEBI" id="CHEBI:15378"/>
        <dbReference type="ChEBI" id="CHEBI:29999"/>
        <dbReference type="ChEBI" id="CHEBI:30616"/>
        <dbReference type="ChEBI" id="CHEBI:83421"/>
        <dbReference type="ChEBI" id="CHEBI:456216"/>
        <dbReference type="EC" id="2.7.11.1"/>
    </reaction>
</comment>
<keyword evidence="6" id="KW-0808">Transferase</keyword>
<proteinExistence type="inferred from homology"/>
<evidence type="ECO:0000313" key="18">
    <source>
        <dbReference type="Ensembl" id="ENSATEP00000032979.2"/>
    </source>
</evidence>
<feature type="region of interest" description="Disordered" evidence="15">
    <location>
        <begin position="784"/>
        <end position="848"/>
    </location>
</feature>
<dbReference type="PROSITE" id="PS00107">
    <property type="entry name" value="PROTEIN_KINASE_ATP"/>
    <property type="match status" value="1"/>
</dbReference>
<dbReference type="FunFam" id="3.30.200.20:FF:000003">
    <property type="entry name" value="Non-specific serine/threonine protein kinase"/>
    <property type="match status" value="1"/>
</dbReference>
<dbReference type="InterPro" id="IPR015940">
    <property type="entry name" value="UBA"/>
</dbReference>
<evidence type="ECO:0000256" key="3">
    <source>
        <dbReference type="ARBA" id="ARBA00012513"/>
    </source>
</evidence>
<evidence type="ECO:0000259" key="16">
    <source>
        <dbReference type="PROSITE" id="PS50011"/>
    </source>
</evidence>
<feature type="binding site" evidence="14">
    <location>
        <position position="126"/>
    </location>
    <ligand>
        <name>ATP</name>
        <dbReference type="ChEBI" id="CHEBI:30616"/>
    </ligand>
</feature>
<sequence length="1307" mass="143238">MTQGGGVPAVRAAQACLLFPQRGEKMAAVSSGGTPGSAAAGITHSARPTHAVMGAQNRAQPSSGISHSSRTSTGTGCISNPGHTSATRPPPARVGHYEIERTIGKGNFAVVKLATHIITKAKVAIKIVDKTQLDDENLKKIFREVQIMKLLKHPHIIRLYQVMETERMIYLVTEYASGGEIFDHLVAHGRMAEKDARKKFKQIVAAVHFCHCRNIVHRDLKAENLLLDHNLNIKIADFGFSNIFSRGQLLKTWCGSPPYAAPELFEGKEYDGPKVDIWSLGVVLYVLVCGALPFDGSTLHNLRARVLSGKFRIPFFMSTDCEYLIRHMLVLEPSRRLTMEQICKNKWMRQGDPDPDFDRLIAECEQVKAERETELINEQVLMAMCEMGLDRERTLQSLQTDAYDHYSAIYSLLAERLKKHKTLRVAQPTQRPISYPLNAVQQTDPQGNPVSITVPHVQLINPENQIVEPDGNMTLDSDEGEEPSPEAMARYLSMRRHTVGVPDQRTEMQEDLQKLPPGFPRGAVPLPPFPLLAPNMGQMHTLMPTQSLQPTQQLEYKEQSLLQPPTLQLLNGMGPLGRRASDGGANIQLHAQLLKRPRGPSPLVASPHPIPAVAPVDEEGSDGEPDQEAVQRYLANRSKRHTTHALTSTSHGEPSAESQRPQGPRQRGGWAPDTHTRSSYKDCNTLHLPMERFSPVRRFSDGAATIQATIQNSSLIKQLKLECEQLQKLYAAQQDERLLEHTQQQHVLYQQEQQILNQQIQGLSLGHGESQPSHLTHQLQRLRIQPSSPPPTHPSNHLFRQPNQSPPPGSAGIMQGHGPSPVQYQHGAPALYQGQSGSPPPTGLPRVTLPTNQQAAVVRPTVPLSQGVPQQQQVTIQVQEIELGGGAQRQGNFLSTPGGHRVLGKQLSADNAETHSRSLGRFTSAYEQTQFNPHLFSSDATPRGNSGVVSSYNPYLQGASLKVPGLEGYQTGAVGPSSYGTPSTLQQALLSPTPLDYRPPQQHVTPTLQGLLSPRHSLTGHADPRLPPQDLAALLKRQSPRTCPATPTPPSGPPQEYGDMLLLHQLSQGESLEPPAPQGAPGGQHYHHLLQIRPPEVQPQQHPAQAPCPSLPHSESMEEDEVPTGYHHPHEGLLAKAGEGHELLGAPHGGTPPYSSPTHRHGGYIRSAPAARESEHVECRPPGQAMEVPDHNGVGYSRGPQSDAYRSRGQLQRHHTIQTCDDAYDQAEPMSGMSLLAGKALSSARMSDILSQTSLTGSQQLRQREESVCDVEGELHAAACYPSSCTSDMLLSYKPPDLQYSMEQAGV</sequence>
<dbReference type="Pfam" id="PF00069">
    <property type="entry name" value="Pkinase"/>
    <property type="match status" value="1"/>
</dbReference>
<dbReference type="Proteomes" id="UP000265040">
    <property type="component" value="Chromosome 13"/>
</dbReference>
<evidence type="ECO:0000256" key="4">
    <source>
        <dbReference type="ARBA" id="ARBA00022527"/>
    </source>
</evidence>
<reference evidence="18" key="3">
    <citation type="submission" date="2025-09" db="UniProtKB">
        <authorList>
            <consortium name="Ensembl"/>
        </authorList>
    </citation>
    <scope>IDENTIFICATION</scope>
</reference>
<dbReference type="GO" id="GO:0005737">
    <property type="term" value="C:cytoplasm"/>
    <property type="evidence" value="ECO:0007669"/>
    <property type="project" value="TreeGrafter"/>
</dbReference>
<evidence type="ECO:0000256" key="11">
    <source>
        <dbReference type="ARBA" id="ARBA00022842"/>
    </source>
</evidence>
<dbReference type="PANTHER" id="PTHR24346:SF42">
    <property type="entry name" value="SERINE_THREONINE-PROTEIN KINASE SIK3"/>
    <property type="match status" value="1"/>
</dbReference>
<dbReference type="Gene3D" id="1.10.510.10">
    <property type="entry name" value="Transferase(Phosphotransferase) domain 1"/>
    <property type="match status" value="1"/>
</dbReference>
<keyword evidence="19" id="KW-1185">Reference proteome</keyword>
<evidence type="ECO:0000256" key="15">
    <source>
        <dbReference type="SAM" id="MobiDB-lite"/>
    </source>
</evidence>
<evidence type="ECO:0000256" key="12">
    <source>
        <dbReference type="ARBA" id="ARBA00047899"/>
    </source>
</evidence>
<feature type="compositionally biased region" description="Polar residues" evidence="15">
    <location>
        <begin position="644"/>
        <end position="661"/>
    </location>
</feature>
<dbReference type="GO" id="GO:0046872">
    <property type="term" value="F:metal ion binding"/>
    <property type="evidence" value="ECO:0007669"/>
    <property type="project" value="UniProtKB-KW"/>
</dbReference>
<keyword evidence="7" id="KW-0479">Metal-binding</keyword>
<dbReference type="InterPro" id="IPR011009">
    <property type="entry name" value="Kinase-like_dom_sf"/>
</dbReference>
<evidence type="ECO:0000256" key="2">
    <source>
        <dbReference type="ARBA" id="ARBA00006234"/>
    </source>
</evidence>
<evidence type="ECO:0000256" key="5">
    <source>
        <dbReference type="ARBA" id="ARBA00022553"/>
    </source>
</evidence>
<evidence type="ECO:0000256" key="13">
    <source>
        <dbReference type="ARBA" id="ARBA00048679"/>
    </source>
</evidence>
<dbReference type="Ensembl" id="ENSATET00000033461.3">
    <property type="protein sequence ID" value="ENSATEP00000032979.2"/>
    <property type="gene ID" value="ENSATEG00000022689.3"/>
</dbReference>
<reference evidence="18" key="2">
    <citation type="submission" date="2025-08" db="UniProtKB">
        <authorList>
            <consortium name="Ensembl"/>
        </authorList>
    </citation>
    <scope>IDENTIFICATION</scope>
</reference>
<dbReference type="InterPro" id="IPR000719">
    <property type="entry name" value="Prot_kinase_dom"/>
</dbReference>
<dbReference type="InterPro" id="IPR034672">
    <property type="entry name" value="SIK"/>
</dbReference>
<feature type="region of interest" description="Disordered" evidence="15">
    <location>
        <begin position="58"/>
        <end position="93"/>
    </location>
</feature>
<dbReference type="GO" id="GO:0035556">
    <property type="term" value="P:intracellular signal transduction"/>
    <property type="evidence" value="ECO:0007669"/>
    <property type="project" value="TreeGrafter"/>
</dbReference>
<evidence type="ECO:0000256" key="6">
    <source>
        <dbReference type="ARBA" id="ARBA00022679"/>
    </source>
</evidence>
<dbReference type="PANTHER" id="PTHR24346">
    <property type="entry name" value="MAP/MICROTUBULE AFFINITY-REGULATING KINASE"/>
    <property type="match status" value="1"/>
</dbReference>
<feature type="region of interest" description="Disordered" evidence="15">
    <location>
        <begin position="597"/>
        <end position="627"/>
    </location>
</feature>
<comment type="catalytic activity">
    <reaction evidence="12">
        <text>L-threonyl-[protein] + ATP = O-phospho-L-threonyl-[protein] + ADP + H(+)</text>
        <dbReference type="Rhea" id="RHEA:46608"/>
        <dbReference type="Rhea" id="RHEA-COMP:11060"/>
        <dbReference type="Rhea" id="RHEA-COMP:11605"/>
        <dbReference type="ChEBI" id="CHEBI:15378"/>
        <dbReference type="ChEBI" id="CHEBI:30013"/>
        <dbReference type="ChEBI" id="CHEBI:30616"/>
        <dbReference type="ChEBI" id="CHEBI:61977"/>
        <dbReference type="ChEBI" id="CHEBI:456216"/>
        <dbReference type="EC" id="2.7.11.1"/>
    </reaction>
</comment>
<feature type="domain" description="UBA" evidence="17">
    <location>
        <begin position="375"/>
        <end position="415"/>
    </location>
</feature>
<evidence type="ECO:0000256" key="14">
    <source>
        <dbReference type="PROSITE-ProRule" id="PRU10141"/>
    </source>
</evidence>
<dbReference type="GO" id="GO:0005524">
    <property type="term" value="F:ATP binding"/>
    <property type="evidence" value="ECO:0007669"/>
    <property type="project" value="UniProtKB-UniRule"/>
</dbReference>
<dbReference type="GeneTree" id="ENSGT00940000157259"/>
<evidence type="ECO:0000259" key="17">
    <source>
        <dbReference type="PROSITE" id="PS50030"/>
    </source>
</evidence>
<feature type="domain" description="Protein kinase" evidence="16">
    <location>
        <begin position="97"/>
        <end position="348"/>
    </location>
</feature>
<keyword evidence="10 14" id="KW-0067">ATP-binding</keyword>
<dbReference type="SUPFAM" id="SSF56112">
    <property type="entry name" value="Protein kinase-like (PK-like)"/>
    <property type="match status" value="1"/>
</dbReference>
<dbReference type="InterPro" id="IPR017441">
    <property type="entry name" value="Protein_kinase_ATP_BS"/>
</dbReference>